<reference evidence="2 3" key="1">
    <citation type="journal article" date="2021" name="Sci. Rep.">
        <title>Genome sequencing of the multicellular alga Astrephomene provides insights into convergent evolution of germ-soma differentiation.</title>
        <authorList>
            <person name="Yamashita S."/>
            <person name="Yamamoto K."/>
            <person name="Matsuzaki R."/>
            <person name="Suzuki S."/>
            <person name="Yamaguchi H."/>
            <person name="Hirooka S."/>
            <person name="Minakuchi Y."/>
            <person name="Miyagishima S."/>
            <person name="Kawachi M."/>
            <person name="Toyoda A."/>
            <person name="Nozaki H."/>
        </authorList>
    </citation>
    <scope>NUCLEOTIDE SEQUENCE [LARGE SCALE GENOMIC DNA]</scope>
    <source>
        <strain evidence="2 3">NIES-4017</strain>
    </source>
</reference>
<feature type="region of interest" description="Disordered" evidence="1">
    <location>
        <begin position="515"/>
        <end position="539"/>
    </location>
</feature>
<evidence type="ECO:0000313" key="2">
    <source>
        <dbReference type="EMBL" id="GFR47955.1"/>
    </source>
</evidence>
<name>A0AAD3DTS1_9CHLO</name>
<dbReference type="AlphaFoldDB" id="A0AAD3DTS1"/>
<feature type="compositionally biased region" description="Low complexity" evidence="1">
    <location>
        <begin position="24"/>
        <end position="39"/>
    </location>
</feature>
<evidence type="ECO:0000256" key="1">
    <source>
        <dbReference type="SAM" id="MobiDB-lite"/>
    </source>
</evidence>
<organism evidence="2 3">
    <name type="scientific">Astrephomene gubernaculifera</name>
    <dbReference type="NCBI Taxonomy" id="47775"/>
    <lineage>
        <taxon>Eukaryota</taxon>
        <taxon>Viridiplantae</taxon>
        <taxon>Chlorophyta</taxon>
        <taxon>core chlorophytes</taxon>
        <taxon>Chlorophyceae</taxon>
        <taxon>CS clade</taxon>
        <taxon>Chlamydomonadales</taxon>
        <taxon>Astrephomenaceae</taxon>
        <taxon>Astrephomene</taxon>
    </lineage>
</organism>
<feature type="region of interest" description="Disordered" evidence="1">
    <location>
        <begin position="703"/>
        <end position="804"/>
    </location>
</feature>
<evidence type="ECO:0000313" key="3">
    <source>
        <dbReference type="Proteomes" id="UP001054857"/>
    </source>
</evidence>
<evidence type="ECO:0008006" key="4">
    <source>
        <dbReference type="Google" id="ProtNLM"/>
    </source>
</evidence>
<protein>
    <recommendedName>
        <fullName evidence="4">NYN domain-containing protein</fullName>
    </recommendedName>
</protein>
<comment type="caution">
    <text evidence="2">The sequence shown here is derived from an EMBL/GenBank/DDBJ whole genome shotgun (WGS) entry which is preliminary data.</text>
</comment>
<feature type="region of interest" description="Disordered" evidence="1">
    <location>
        <begin position="326"/>
        <end position="348"/>
    </location>
</feature>
<accession>A0AAD3DTS1</accession>
<feature type="compositionally biased region" description="Basic residues" evidence="1">
    <location>
        <begin position="780"/>
        <end position="798"/>
    </location>
</feature>
<proteinExistence type="predicted"/>
<feature type="region of interest" description="Disordered" evidence="1">
    <location>
        <begin position="1"/>
        <end position="72"/>
    </location>
</feature>
<sequence length="804" mass="81921">MGCASSVPGPDLVNDEATSKPSPRASRTSRSNQSSWSESTGKKQRKVLDDTESTSTAPAEAPTSVIPIGPAPPGDGRNLVLIAWDIENVRLPLNTAPGLSPRHIVRYLKKHFIYTPGRTEYRTVAAVTERSLNRIRRDHPAFVEHVVPDLTLLMASAVHAKRNADVMLKKELHHFTTEHAHLARAHPGQLTIVLISGDEDFLEPVQGALQAGFNVELLTHDTASGALMAQGYSRPPGLWSAFLRGCSGVQQLVLPYGDEQMHSVLGPRSLVLAGFGHRRGGELARAIAARMMRAAAAATAAAAHAAMNGGGGGSGTAAAVTAVSGGGGGGGGSSMSPRGVTGNTTNSSSFSSGEAELVLVEPSFGDFSGTCCVVAAPPPGLDAAALAAGLRQQAAAAAGPEPRLLVFEARRVLRLTLQADDAWVPASGGGGGGSIVRHPNASGDDAAAVAADGVAAADADVEPAADAAADARAPTSFSAATSGRSLHDRMLDACERLAALLRIYRLPLPPGAAAVGGGGGGGGSPHQQHHQHHPHAYPSAQGVSRQLHVLCRFSRAPGPGELTCTVLCAAAAAAEAADLLHALSHLRGLASELMRHHGVALHAECMFAAAAAAAAATVAASTAVPSPGATLVLAPAGPVEEAEGAEGPAVPAAVAGILPPPPPPPRRRLPALSFQPTTYRQAVAPQQQQQHVAVAKADSAVGAETAATAHGEGLQGTQQCQPQQQPLPQQPQHANGHGLATHESSPAAPIPMVAVGGSGAPPVADGLSSSDEGEAGADGKKKKKKKKKRKKKKKHKKNSVVPAP</sequence>
<feature type="compositionally biased region" description="Low complexity" evidence="1">
    <location>
        <begin position="703"/>
        <end position="732"/>
    </location>
</feature>
<dbReference type="Proteomes" id="UP001054857">
    <property type="component" value="Unassembled WGS sequence"/>
</dbReference>
<feature type="compositionally biased region" description="Gly residues" evidence="1">
    <location>
        <begin position="515"/>
        <end position="524"/>
    </location>
</feature>
<gene>
    <name evidence="2" type="ORF">Agub_g9759</name>
</gene>
<keyword evidence="3" id="KW-1185">Reference proteome</keyword>
<dbReference type="EMBL" id="BMAR01000021">
    <property type="protein sequence ID" value="GFR47955.1"/>
    <property type="molecule type" value="Genomic_DNA"/>
</dbReference>